<feature type="domain" description="Peptidase S9 prolyl oligopeptidase catalytic" evidence="1">
    <location>
        <begin position="668"/>
        <end position="818"/>
    </location>
</feature>
<evidence type="ECO:0000259" key="2">
    <source>
        <dbReference type="Pfam" id="PF10181"/>
    </source>
</evidence>
<dbReference type="InterPro" id="IPR050585">
    <property type="entry name" value="Xaa-Pro_dipeptidyl-ppase/CocE"/>
</dbReference>
<evidence type="ECO:0000313" key="4">
    <source>
        <dbReference type="Proteomes" id="UP000027361"/>
    </source>
</evidence>
<keyword evidence="3" id="KW-0378">Hydrolase</keyword>
<comment type="caution">
    <text evidence="3">The sequence shown here is derived from an EMBL/GenBank/DDBJ whole genome shotgun (WGS) entry which is preliminary data.</text>
</comment>
<dbReference type="Pfam" id="PF10181">
    <property type="entry name" value="PIG-H"/>
    <property type="match status" value="1"/>
</dbReference>
<dbReference type="SUPFAM" id="SSF69304">
    <property type="entry name" value="Tricorn protease N-terminal domain"/>
    <property type="match status" value="1"/>
</dbReference>
<protein>
    <submittedName>
        <fullName evidence="3">Alpha/beta-hydrolase</fullName>
    </submittedName>
</protein>
<dbReference type="GeneID" id="25261524"/>
<dbReference type="OrthoDB" id="43744at2759"/>
<dbReference type="InterPro" id="IPR019328">
    <property type="entry name" value="PIGH-H_dom"/>
</dbReference>
<dbReference type="Gene3D" id="2.120.10.30">
    <property type="entry name" value="TolB, C-terminal domain"/>
    <property type="match status" value="1"/>
</dbReference>
<dbReference type="PANTHER" id="PTHR43056">
    <property type="entry name" value="PEPTIDASE S9 PROLYL OLIGOPEPTIDASE"/>
    <property type="match status" value="1"/>
</dbReference>
<dbReference type="InterPro" id="IPR029058">
    <property type="entry name" value="AB_hydrolase_fold"/>
</dbReference>
<dbReference type="Proteomes" id="UP000027361">
    <property type="component" value="Unassembled WGS sequence"/>
</dbReference>
<dbReference type="Gene3D" id="3.40.50.1820">
    <property type="entry name" value="alpha/beta hydrolase"/>
    <property type="match status" value="2"/>
</dbReference>
<dbReference type="HOGENOM" id="CLU_012236_1_0_1"/>
<feature type="domain" description="Phosphatidylinositol N-acetylglucosaminyltransferase subunit H conserved" evidence="2">
    <location>
        <begin position="556"/>
        <end position="628"/>
    </location>
</feature>
<organism evidence="3 4">
    <name type="scientific">Tilletiaria anomala (strain ATCC 24038 / CBS 436.72 / UBC 951)</name>
    <dbReference type="NCBI Taxonomy" id="1037660"/>
    <lineage>
        <taxon>Eukaryota</taxon>
        <taxon>Fungi</taxon>
        <taxon>Dikarya</taxon>
        <taxon>Basidiomycota</taxon>
        <taxon>Ustilaginomycotina</taxon>
        <taxon>Exobasidiomycetes</taxon>
        <taxon>Georgefischeriales</taxon>
        <taxon>Tilletiariaceae</taxon>
        <taxon>Tilletiaria</taxon>
    </lineage>
</organism>
<feature type="domain" description="Peptidase S9 prolyl oligopeptidase catalytic" evidence="1">
    <location>
        <begin position="385"/>
        <end position="439"/>
    </location>
</feature>
<evidence type="ECO:0000313" key="3">
    <source>
        <dbReference type="EMBL" id="KDN39259.1"/>
    </source>
</evidence>
<sequence>MLQLPICRHIHTCSIDNPAHRFASFQPHPTHPHLVLCILEDRTVDTPSTIVNSLVLLDTSTSKVQQLVSGADFYAFPSFNPAGDKIAWVQWNHPSMPFWSTEIRVASFDVQARHIVGEVAGIAKGLAQKGSDDGEVMQQPKWMPLFGETVPAASPETLYFTSDRTGFGKIYSVRIQYASKSTRLSITEPELVAHGSTLKKGDMQQPAWSLGTSTYTILSTETIAVIITRGGHSVLGLIDLPSKSSLVVDSAFATLSSICATSASSIVVNACWHDKPGALVAVDLKAAISALKKGSECFKLAEHDIHVIRRTSNIVQDGVVGKEWFTTSEEIEFPTTLPNGKVATAHAVIFPPHSPDFEAPPGTSPPCRIAVHGGPTGAAQAGLNLDIAFWTSRGWMVCYVNYGGSTGYGRDYMNRLTGQWGVVDVEDCVAAAKYLGSASSGLDAATGAATSSQKVPNREAIYEAPTAKAQLECFETKALPDGSVEVSLRNHKRDWGIFSIISGLSAIALGASAAMLLFRDTCSSVGRRMAQGAFSLATVIAVIKARKVQKEVVKAIPGLGLQRETWRGLRWPWADRADAAFRVTAVSLSFTPRDRMVDLVVNEALKGWSVHTYVAAILKTGKLVPLFPNLQPRLPLVKRIYQAVYPALFPSASQGPGMKSGTSFIPRADTKKIVISGSSSGGYTVLAALCLHPEVFSAGTSRYGISELTALAHDSHKFESRYLLGLLGGSPEEVPQIYHDRSPLYMADRIRAPVLVLQGDLDKVVPPNQSEEIVKTMEKNKCKVKYILFEGEGHGFRQAENQKRALVEELKWYEDMLGIK</sequence>
<dbReference type="RefSeq" id="XP_013240957.1">
    <property type="nucleotide sequence ID" value="XM_013385503.1"/>
</dbReference>
<evidence type="ECO:0000259" key="1">
    <source>
        <dbReference type="Pfam" id="PF00326"/>
    </source>
</evidence>
<dbReference type="OMA" id="HKLESRY"/>
<dbReference type="AlphaFoldDB" id="A0A066VKH7"/>
<dbReference type="InParanoid" id="A0A066VKH7"/>
<proteinExistence type="predicted"/>
<keyword evidence="4" id="KW-1185">Reference proteome</keyword>
<dbReference type="GO" id="GO:0006508">
    <property type="term" value="P:proteolysis"/>
    <property type="evidence" value="ECO:0007669"/>
    <property type="project" value="InterPro"/>
</dbReference>
<dbReference type="SUPFAM" id="SSF53474">
    <property type="entry name" value="alpha/beta-Hydrolases"/>
    <property type="match status" value="2"/>
</dbReference>
<dbReference type="GO" id="GO:0008236">
    <property type="term" value="F:serine-type peptidase activity"/>
    <property type="evidence" value="ECO:0007669"/>
    <property type="project" value="InterPro"/>
</dbReference>
<gene>
    <name evidence="3" type="ORF">K437DRAFT_13792</name>
</gene>
<reference evidence="3 4" key="1">
    <citation type="submission" date="2014-05" db="EMBL/GenBank/DDBJ databases">
        <title>Draft genome sequence of a rare smut relative, Tilletiaria anomala UBC 951.</title>
        <authorList>
            <consortium name="DOE Joint Genome Institute"/>
            <person name="Toome M."/>
            <person name="Kuo A."/>
            <person name="Henrissat B."/>
            <person name="Lipzen A."/>
            <person name="Tritt A."/>
            <person name="Yoshinaga Y."/>
            <person name="Zane M."/>
            <person name="Barry K."/>
            <person name="Grigoriev I.V."/>
            <person name="Spatafora J.W."/>
            <person name="Aimea M.C."/>
        </authorList>
    </citation>
    <scope>NUCLEOTIDE SEQUENCE [LARGE SCALE GENOMIC DNA]</scope>
    <source>
        <strain evidence="3 4">UBC 951</strain>
    </source>
</reference>
<dbReference type="EMBL" id="JMSN01000107">
    <property type="protein sequence ID" value="KDN39259.1"/>
    <property type="molecule type" value="Genomic_DNA"/>
</dbReference>
<dbReference type="STRING" id="1037660.A0A066VKH7"/>
<accession>A0A066VKH7</accession>
<dbReference type="PANTHER" id="PTHR43056:SF5">
    <property type="entry name" value="PEPTIDASE S9 PROLYL OLIGOPEPTIDASE CATALYTIC DOMAIN-CONTAINING PROTEIN"/>
    <property type="match status" value="1"/>
</dbReference>
<name>A0A066VKH7_TILAU</name>
<dbReference type="InterPro" id="IPR011042">
    <property type="entry name" value="6-blade_b-propeller_TolB-like"/>
</dbReference>
<dbReference type="InterPro" id="IPR001375">
    <property type="entry name" value="Peptidase_S9_cat"/>
</dbReference>
<dbReference type="Pfam" id="PF00326">
    <property type="entry name" value="Peptidase_S9"/>
    <property type="match status" value="2"/>
</dbReference>